<dbReference type="Gene3D" id="3.30.70.270">
    <property type="match status" value="1"/>
</dbReference>
<evidence type="ECO:0000259" key="3">
    <source>
        <dbReference type="PROSITE" id="PS50887"/>
    </source>
</evidence>
<dbReference type="InterPro" id="IPR029016">
    <property type="entry name" value="GAF-like_dom_sf"/>
</dbReference>
<dbReference type="InterPro" id="IPR000160">
    <property type="entry name" value="GGDEF_dom"/>
</dbReference>
<organism evidence="4 5">
    <name type="scientific">Vallicoccus soli</name>
    <dbReference type="NCBI Taxonomy" id="2339232"/>
    <lineage>
        <taxon>Bacteria</taxon>
        <taxon>Bacillati</taxon>
        <taxon>Actinomycetota</taxon>
        <taxon>Actinomycetes</taxon>
        <taxon>Motilibacterales</taxon>
        <taxon>Vallicoccaceae</taxon>
        <taxon>Vallicoccus</taxon>
    </lineage>
</organism>
<dbReference type="SUPFAM" id="SSF55781">
    <property type="entry name" value="GAF domain-like"/>
    <property type="match status" value="1"/>
</dbReference>
<dbReference type="Proteomes" id="UP000265614">
    <property type="component" value="Unassembled WGS sequence"/>
</dbReference>
<evidence type="ECO:0000313" key="5">
    <source>
        <dbReference type="Proteomes" id="UP000265614"/>
    </source>
</evidence>
<dbReference type="CDD" id="cd01949">
    <property type="entry name" value="GGDEF"/>
    <property type="match status" value="1"/>
</dbReference>
<dbReference type="NCBIfam" id="TIGR00254">
    <property type="entry name" value="GGDEF"/>
    <property type="match status" value="1"/>
</dbReference>
<name>A0A3A3YZH3_9ACTN</name>
<dbReference type="InterPro" id="IPR000700">
    <property type="entry name" value="PAS-assoc_C"/>
</dbReference>
<dbReference type="EMBL" id="QZEZ01000004">
    <property type="protein sequence ID" value="RJK96150.1"/>
    <property type="molecule type" value="Genomic_DNA"/>
</dbReference>
<feature type="domain" description="PAS" evidence="1">
    <location>
        <begin position="194"/>
        <end position="268"/>
    </location>
</feature>
<sequence length="483" mass="51526">MAALRRLHRVGAALRSPAGLDETMQAVVDGVVDALGFGVAVANVRQADGSFRVIAAAGPDDVRDTLLGHVSTAGSFEEEFAAAEEWGLLRFVPHDALPEGATGWVPDLEVSDEPDAWHPLDALFAPLQGADGELLGILSVDLPHDGRRPGATQRELLELFAVQAGLAVEGARLRERLLAERSELALERVRLAESESAFRLAFEGASNGMAIVRLDAPALGVLVRVNAEYARILGAPPQDLPGRTAERVLHPEDHARALAALQAVSSGRREAAREDLRVVHPDGRTAWVRFRCSALSPGGDGRRFGLITAEDVTSEREREARLRHRADHDALTGLPNRPLLLRRLEAAARQAAATTRPGAVLFCDLDGFKQVNDLHGHAAGDAVLREVARRLLGEVRAHDTVARLGGDEFVVVAEDLDDEGVARVVARLRSAVAQPLEGLPERVTLSVGVARLTGEAAAADLLAEADAAMYRAKRGRVAEGATG</sequence>
<evidence type="ECO:0000313" key="4">
    <source>
        <dbReference type="EMBL" id="RJK96150.1"/>
    </source>
</evidence>
<reference evidence="4 5" key="1">
    <citation type="submission" date="2018-09" db="EMBL/GenBank/DDBJ databases">
        <title>YIM 75000 draft genome.</title>
        <authorList>
            <person name="Tang S."/>
            <person name="Feng Y."/>
        </authorList>
    </citation>
    <scope>NUCLEOTIDE SEQUENCE [LARGE SCALE GENOMIC DNA]</scope>
    <source>
        <strain evidence="4 5">YIM 75000</strain>
    </source>
</reference>
<dbReference type="InterPro" id="IPR029787">
    <property type="entry name" value="Nucleotide_cyclase"/>
</dbReference>
<dbReference type="PANTHER" id="PTHR44757">
    <property type="entry name" value="DIGUANYLATE CYCLASE DGCP"/>
    <property type="match status" value="1"/>
</dbReference>
<dbReference type="InterPro" id="IPR000014">
    <property type="entry name" value="PAS"/>
</dbReference>
<dbReference type="OrthoDB" id="23692at2"/>
<gene>
    <name evidence="4" type="ORF">D5H78_10670</name>
</gene>
<proteinExistence type="predicted"/>
<dbReference type="InterPro" id="IPR043128">
    <property type="entry name" value="Rev_trsase/Diguanyl_cyclase"/>
</dbReference>
<comment type="caution">
    <text evidence="4">The sequence shown here is derived from an EMBL/GenBank/DDBJ whole genome shotgun (WGS) entry which is preliminary data.</text>
</comment>
<dbReference type="InterPro" id="IPR013655">
    <property type="entry name" value="PAS_fold_3"/>
</dbReference>
<dbReference type="InterPro" id="IPR035965">
    <property type="entry name" value="PAS-like_dom_sf"/>
</dbReference>
<dbReference type="SUPFAM" id="SSF55785">
    <property type="entry name" value="PYP-like sensor domain (PAS domain)"/>
    <property type="match status" value="1"/>
</dbReference>
<dbReference type="PANTHER" id="PTHR44757:SF2">
    <property type="entry name" value="BIOFILM ARCHITECTURE MAINTENANCE PROTEIN MBAA"/>
    <property type="match status" value="1"/>
</dbReference>
<accession>A0A3A3YZH3</accession>
<dbReference type="SMART" id="SM00267">
    <property type="entry name" value="GGDEF"/>
    <property type="match status" value="1"/>
</dbReference>
<dbReference type="Gene3D" id="3.30.450.20">
    <property type="entry name" value="PAS domain"/>
    <property type="match status" value="1"/>
</dbReference>
<keyword evidence="5" id="KW-1185">Reference proteome</keyword>
<evidence type="ECO:0000259" key="1">
    <source>
        <dbReference type="PROSITE" id="PS50112"/>
    </source>
</evidence>
<dbReference type="NCBIfam" id="TIGR00229">
    <property type="entry name" value="sensory_box"/>
    <property type="match status" value="1"/>
</dbReference>
<dbReference type="SUPFAM" id="SSF55073">
    <property type="entry name" value="Nucleotide cyclase"/>
    <property type="match status" value="1"/>
</dbReference>
<dbReference type="FunFam" id="3.30.70.270:FF:000001">
    <property type="entry name" value="Diguanylate cyclase domain protein"/>
    <property type="match status" value="1"/>
</dbReference>
<dbReference type="CDD" id="cd00130">
    <property type="entry name" value="PAS"/>
    <property type="match status" value="1"/>
</dbReference>
<dbReference type="PROSITE" id="PS50112">
    <property type="entry name" value="PAS"/>
    <property type="match status" value="1"/>
</dbReference>
<dbReference type="Pfam" id="PF08447">
    <property type="entry name" value="PAS_3"/>
    <property type="match status" value="1"/>
</dbReference>
<feature type="domain" description="PAC" evidence="2">
    <location>
        <begin position="272"/>
        <end position="324"/>
    </location>
</feature>
<dbReference type="Pfam" id="PF00990">
    <property type="entry name" value="GGDEF"/>
    <property type="match status" value="1"/>
</dbReference>
<dbReference type="PROSITE" id="PS50113">
    <property type="entry name" value="PAC"/>
    <property type="match status" value="1"/>
</dbReference>
<dbReference type="AlphaFoldDB" id="A0A3A3YZH3"/>
<feature type="domain" description="GGDEF" evidence="3">
    <location>
        <begin position="356"/>
        <end position="483"/>
    </location>
</feature>
<dbReference type="Gene3D" id="3.30.450.40">
    <property type="match status" value="1"/>
</dbReference>
<protein>
    <submittedName>
        <fullName evidence="4">Diguanylate cyclase</fullName>
    </submittedName>
</protein>
<dbReference type="InterPro" id="IPR052155">
    <property type="entry name" value="Biofilm_reg_signaling"/>
</dbReference>
<dbReference type="PROSITE" id="PS50887">
    <property type="entry name" value="GGDEF"/>
    <property type="match status" value="1"/>
</dbReference>
<evidence type="ECO:0000259" key="2">
    <source>
        <dbReference type="PROSITE" id="PS50113"/>
    </source>
</evidence>
<dbReference type="SMART" id="SM00091">
    <property type="entry name" value="PAS"/>
    <property type="match status" value="1"/>
</dbReference>